<dbReference type="RefSeq" id="WP_069668548.1">
    <property type="nucleotide sequence ID" value="NZ_CP053543.1"/>
</dbReference>
<dbReference type="OrthoDB" id="9773582at2"/>
<evidence type="ECO:0000256" key="1">
    <source>
        <dbReference type="ARBA" id="ARBA00012374"/>
    </source>
</evidence>
<dbReference type="PANTHER" id="PTHR14969">
    <property type="entry name" value="SPHINGOSINE-1-PHOSPHATE PHOSPHOHYDROLASE"/>
    <property type="match status" value="1"/>
</dbReference>
<sequence length="433" mass="47028">MKRSLIVASLSALTCGQLAYAQDYNAINESVNDNIVEAGDVLAIALPATGLFASLIHQDLEGAAQLTISVLAAQGITEVTKNTVGRYRPNSDLAGASYKSFPSGHAAGAFSGAAFLQTRYGAAWGIPAYAAATFVAASRVHGNRHYADDVLGGASIGFLVNQLVVSPYVKEGVSLTAGPSSDGGVMFGVSVTDKALQYDQGRKRGTGKLPKQNRHRFQFDVGFNMTDSVDQMDDHDLLPGSKLVDDHQPFSSVIYEYTIDNKTSVEFSLMPSETRRYGTANGDFSVDNTTYSQGSDIYLAFKQWSAGGTYYHHYQINDKLNLSAGVGLYGFLVELEADHLRGGNYASEGGYQFMPSVTGKAQYKLIGDLYLQGLANYQTWGNDQIGYVEAGFNYAVNKDWELGLKYTMSRNEWRDVGVKYQTNAVVLSFANRF</sequence>
<reference evidence="7 9" key="1">
    <citation type="submission" date="2016-03" db="EMBL/GenBank/DDBJ databases">
        <title>Draft genome sequence of the Vibrio tubiashii subs. europaeus.</title>
        <authorList>
            <person name="Spinard E."/>
            <person name="Dubert J."/>
            <person name="Nelson D.R."/>
            <person name="Barja J.L."/>
        </authorList>
    </citation>
    <scope>NUCLEOTIDE SEQUENCE [LARGE SCALE GENOMIC DNA]</scope>
    <source>
        <strain evidence="9">PP-638</strain>
        <strain evidence="7">PP2-638</strain>
    </source>
</reference>
<keyword evidence="11" id="KW-1185">Reference proteome</keyword>
<feature type="signal peptide" evidence="4">
    <location>
        <begin position="1"/>
        <end position="21"/>
    </location>
</feature>
<dbReference type="Gene3D" id="1.20.144.10">
    <property type="entry name" value="Phosphatidic acid phosphatase type 2/haloperoxidase"/>
    <property type="match status" value="1"/>
</dbReference>
<proteinExistence type="predicted"/>
<evidence type="ECO:0000313" key="8">
    <source>
        <dbReference type="EMBL" id="QJY38495.1"/>
    </source>
</evidence>
<evidence type="ECO:0000256" key="3">
    <source>
        <dbReference type="ARBA" id="ARBA00047594"/>
    </source>
</evidence>
<gene>
    <name evidence="7" type="ORF">AZ468_17505</name>
    <name evidence="8" type="ORF">HOO69_18130</name>
    <name evidence="6" type="ORF">OPW20_07935</name>
</gene>
<dbReference type="Proteomes" id="UP000094761">
    <property type="component" value="Unassembled WGS sequence"/>
</dbReference>
<evidence type="ECO:0000256" key="2">
    <source>
        <dbReference type="ARBA" id="ARBA00032707"/>
    </source>
</evidence>
<feature type="chain" id="PRO_5044550444" description="undecaprenyl-diphosphate phosphatase" evidence="4">
    <location>
        <begin position="22"/>
        <end position="433"/>
    </location>
</feature>
<dbReference type="CDD" id="cd03394">
    <property type="entry name" value="PAP2_like_5"/>
    <property type="match status" value="1"/>
</dbReference>
<name>A0A178J6U5_9VIBR</name>
<reference evidence="6" key="3">
    <citation type="submission" date="2022-11" db="EMBL/GenBank/DDBJ databases">
        <title>Role of the vibriolysin VemA secreted by the emergent pathogen Vibrio europaeus in the colonization of Manila clam mucus.</title>
        <authorList>
            <person name="Martinez C."/>
            <person name="Rodriguez S."/>
            <person name="Vences A."/>
            <person name="Barja J.L."/>
            <person name="Toranzo A.E."/>
            <person name="Dubert J."/>
        </authorList>
    </citation>
    <scope>NUCLEOTIDE SEQUENCE</scope>
    <source>
        <strain evidence="6">3454</strain>
    </source>
</reference>
<dbReference type="EMBL" id="LUAX01000007">
    <property type="protein sequence ID" value="OAM97347.1"/>
    <property type="molecule type" value="Genomic_DNA"/>
</dbReference>
<organism evidence="7 9">
    <name type="scientific">Vibrio europaeus</name>
    <dbReference type="NCBI Taxonomy" id="300876"/>
    <lineage>
        <taxon>Bacteria</taxon>
        <taxon>Pseudomonadati</taxon>
        <taxon>Pseudomonadota</taxon>
        <taxon>Gammaproteobacteria</taxon>
        <taxon>Vibrionales</taxon>
        <taxon>Vibrionaceae</taxon>
        <taxon>Vibrio</taxon>
        <taxon>Vibrio oreintalis group</taxon>
    </lineage>
</organism>
<dbReference type="InterPro" id="IPR036938">
    <property type="entry name" value="PAP2/HPO_sf"/>
</dbReference>
<dbReference type="Pfam" id="PF01569">
    <property type="entry name" value="PAP2"/>
    <property type="match status" value="1"/>
</dbReference>
<dbReference type="EMBL" id="CP053543">
    <property type="protein sequence ID" value="QJY38495.1"/>
    <property type="molecule type" value="Genomic_DNA"/>
</dbReference>
<evidence type="ECO:0000313" key="7">
    <source>
        <dbReference type="EMBL" id="OAM97347.1"/>
    </source>
</evidence>
<dbReference type="AlphaFoldDB" id="A0A178J6U5"/>
<dbReference type="Proteomes" id="UP001150001">
    <property type="component" value="Unassembled WGS sequence"/>
</dbReference>
<dbReference type="Proteomes" id="UP000501443">
    <property type="component" value="Chromosome 2"/>
</dbReference>
<dbReference type="EMBL" id="JAPFIT010000012">
    <property type="protein sequence ID" value="MDC5739994.1"/>
    <property type="molecule type" value="Genomic_DNA"/>
</dbReference>
<evidence type="ECO:0000259" key="5">
    <source>
        <dbReference type="SMART" id="SM00014"/>
    </source>
</evidence>
<reference evidence="8 10" key="2">
    <citation type="submission" date="2020-05" db="EMBL/GenBank/DDBJ databases">
        <title>First description outside Europe of the emergent pathogen for shellfish aquaculture Vibrio europaeus.</title>
        <authorList>
            <person name="Dubert J."/>
            <person name="Rojas R."/>
        </authorList>
    </citation>
    <scope>NUCLEOTIDE SEQUENCE [LARGE SCALE GENOMIC DNA]</scope>
    <source>
        <strain evidence="8 10">NPI-1</strain>
    </source>
</reference>
<dbReference type="GO" id="GO:0050380">
    <property type="term" value="F:undecaprenyl-diphosphatase activity"/>
    <property type="evidence" value="ECO:0007669"/>
    <property type="project" value="UniProtKB-EC"/>
</dbReference>
<evidence type="ECO:0000313" key="9">
    <source>
        <dbReference type="Proteomes" id="UP000094761"/>
    </source>
</evidence>
<evidence type="ECO:0000313" key="10">
    <source>
        <dbReference type="Proteomes" id="UP000501443"/>
    </source>
</evidence>
<dbReference type="PANTHER" id="PTHR14969:SF13">
    <property type="entry name" value="AT30094P"/>
    <property type="match status" value="1"/>
</dbReference>
<dbReference type="InterPro" id="IPR000326">
    <property type="entry name" value="PAP2/HPO"/>
</dbReference>
<dbReference type="SUPFAM" id="SSF48317">
    <property type="entry name" value="Acid phosphatase/Vanadium-dependent haloperoxidase"/>
    <property type="match status" value="1"/>
</dbReference>
<keyword evidence="4" id="KW-0732">Signal</keyword>
<protein>
    <recommendedName>
        <fullName evidence="1">undecaprenyl-diphosphate phosphatase</fullName>
        <ecNumber evidence="1">3.6.1.27</ecNumber>
    </recommendedName>
    <alternativeName>
        <fullName evidence="2">Undecaprenyl pyrophosphate phosphatase</fullName>
    </alternativeName>
</protein>
<dbReference type="EC" id="3.6.1.27" evidence="1"/>
<dbReference type="SMART" id="SM00014">
    <property type="entry name" value="acidPPc"/>
    <property type="match status" value="1"/>
</dbReference>
<feature type="domain" description="Phosphatidic acid phosphatase type 2/haloperoxidase" evidence="5">
    <location>
        <begin position="61"/>
        <end position="165"/>
    </location>
</feature>
<evidence type="ECO:0000313" key="11">
    <source>
        <dbReference type="Proteomes" id="UP001150001"/>
    </source>
</evidence>
<comment type="catalytic activity">
    <reaction evidence="3">
        <text>di-trans,octa-cis-undecaprenyl diphosphate + H2O = di-trans,octa-cis-undecaprenyl phosphate + phosphate + H(+)</text>
        <dbReference type="Rhea" id="RHEA:28094"/>
        <dbReference type="ChEBI" id="CHEBI:15377"/>
        <dbReference type="ChEBI" id="CHEBI:15378"/>
        <dbReference type="ChEBI" id="CHEBI:43474"/>
        <dbReference type="ChEBI" id="CHEBI:58405"/>
        <dbReference type="ChEBI" id="CHEBI:60392"/>
        <dbReference type="EC" id="3.6.1.27"/>
    </reaction>
</comment>
<accession>A0A178J6U5</accession>
<evidence type="ECO:0000313" key="6">
    <source>
        <dbReference type="EMBL" id="MDC5739994.1"/>
    </source>
</evidence>
<evidence type="ECO:0000256" key="4">
    <source>
        <dbReference type="SAM" id="SignalP"/>
    </source>
</evidence>
<dbReference type="GeneID" id="78077518"/>